<evidence type="ECO:0000259" key="14">
    <source>
        <dbReference type="PROSITE" id="PS50893"/>
    </source>
</evidence>
<dbReference type="Pfam" id="PF12704">
    <property type="entry name" value="MacB_PCD"/>
    <property type="match status" value="1"/>
</dbReference>
<dbReference type="InterPro" id="IPR003439">
    <property type="entry name" value="ABC_transporter-like_ATP-bd"/>
</dbReference>
<keyword evidence="7" id="KW-0067">ATP-binding</keyword>
<feature type="transmembrane region" description="Helical" evidence="13">
    <location>
        <begin position="534"/>
        <end position="559"/>
    </location>
</feature>
<evidence type="ECO:0000256" key="2">
    <source>
        <dbReference type="ARBA" id="ARBA00022448"/>
    </source>
</evidence>
<evidence type="ECO:0000256" key="6">
    <source>
        <dbReference type="ARBA" id="ARBA00022741"/>
    </source>
</evidence>
<sequence length="658" mass="70558">MDLPLIKLENISRTFAPDHNTGIRDVNLEIRAGEFVAIVGPSGAGKSTLLNLIGLLDRPDSGRYAVGGRETHELNERERDKLRSLFFGFVFQSTFVLADETSIQNAALGLRIQRVPLRERSDRARRALELLGIADQAAVAGKLLSGGERQRLAIARAMATEPRVILADEPTGNLDSTNSLIVLDHLRSLNRRGTTIILITHDQEVASQADRRIMVTDGLVYEEQPHRPPERAVAVQSTHPHREHNSQSIRSTSSTSPQLAKRTTFLEVAADDFGDAVSAMTSRRIRTLLLMCAFVLGIGGLITSIGLSETASNQVSERLTQAALDEVRITLPGGGELLAAHRAQLNTWIHNIEQLPHVQRVGWVATVGASSAQIRRLYPQRDDTPSNLQLIAASPNYLTLMDAELITGTSLEVQASPLITSTAWLGRDAAAALRTVSPGPGSTVWVFDRRLTIAGVIQAGTRNQQLNRTIILSPDALAGAPEVSVAIVVRTDTGYPVTLADAIPIALDPADPGRFRVETVADLRKLRIGVADDLSTFVGILSAVLLLLASTSAATTMHLTVHSRSQEIALRRAIGSTRIAVARLFLIEGIIIGLVGGALGGLIGTSLTLLVATLRNWTAVLPPFLSLTGILIGAITGALSALIPAHTASKKEPADAIR</sequence>
<dbReference type="GO" id="GO:0022857">
    <property type="term" value="F:transmembrane transporter activity"/>
    <property type="evidence" value="ECO:0007669"/>
    <property type="project" value="TreeGrafter"/>
</dbReference>
<comment type="caution">
    <text evidence="15">The sequence shown here is derived from an EMBL/GenBank/DDBJ whole genome shotgun (WGS) entry which is preliminary data.</text>
</comment>
<keyword evidence="4" id="KW-0997">Cell inner membrane</keyword>
<evidence type="ECO:0000256" key="12">
    <source>
        <dbReference type="SAM" id="MobiDB-lite"/>
    </source>
</evidence>
<feature type="transmembrane region" description="Helical" evidence="13">
    <location>
        <begin position="624"/>
        <end position="643"/>
    </location>
</feature>
<evidence type="ECO:0000256" key="10">
    <source>
        <dbReference type="ARBA" id="ARBA00038076"/>
    </source>
</evidence>
<dbReference type="InterPro" id="IPR003593">
    <property type="entry name" value="AAA+_ATPase"/>
</dbReference>
<feature type="domain" description="ABC transporter" evidence="14">
    <location>
        <begin position="6"/>
        <end position="242"/>
    </location>
</feature>
<evidence type="ECO:0000256" key="9">
    <source>
        <dbReference type="ARBA" id="ARBA00023136"/>
    </source>
</evidence>
<evidence type="ECO:0000256" key="1">
    <source>
        <dbReference type="ARBA" id="ARBA00004429"/>
    </source>
</evidence>
<dbReference type="PROSITE" id="PS00211">
    <property type="entry name" value="ABC_TRANSPORTER_1"/>
    <property type="match status" value="1"/>
</dbReference>
<dbReference type="InterPro" id="IPR027417">
    <property type="entry name" value="P-loop_NTPase"/>
</dbReference>
<dbReference type="Pfam" id="PF02687">
    <property type="entry name" value="FtsX"/>
    <property type="match status" value="1"/>
</dbReference>
<dbReference type="Proteomes" id="UP000219994">
    <property type="component" value="Unassembled WGS sequence"/>
</dbReference>
<dbReference type="CDD" id="cd03255">
    <property type="entry name" value="ABC_MJ0796_LolCDE_FtsE"/>
    <property type="match status" value="1"/>
</dbReference>
<evidence type="ECO:0000256" key="5">
    <source>
        <dbReference type="ARBA" id="ARBA00022692"/>
    </source>
</evidence>
<evidence type="ECO:0000256" key="7">
    <source>
        <dbReference type="ARBA" id="ARBA00022840"/>
    </source>
</evidence>
<protein>
    <recommendedName>
        <fullName evidence="14">ABC transporter domain-containing protein</fullName>
    </recommendedName>
</protein>
<dbReference type="PANTHER" id="PTHR24220">
    <property type="entry name" value="IMPORT ATP-BINDING PROTEIN"/>
    <property type="match status" value="1"/>
</dbReference>
<dbReference type="AlphaFoldDB" id="A0A2A6FMK7"/>
<evidence type="ECO:0000256" key="11">
    <source>
        <dbReference type="ARBA" id="ARBA00038388"/>
    </source>
</evidence>
<keyword evidence="9 13" id="KW-0472">Membrane</keyword>
<evidence type="ECO:0000256" key="13">
    <source>
        <dbReference type="SAM" id="Phobius"/>
    </source>
</evidence>
<dbReference type="InterPro" id="IPR017871">
    <property type="entry name" value="ABC_transporter-like_CS"/>
</dbReference>
<dbReference type="SMART" id="SM00382">
    <property type="entry name" value="AAA"/>
    <property type="match status" value="1"/>
</dbReference>
<dbReference type="InterPro" id="IPR003838">
    <property type="entry name" value="ABC3_permease_C"/>
</dbReference>
<keyword evidence="6" id="KW-0547">Nucleotide-binding</keyword>
<evidence type="ECO:0000256" key="8">
    <source>
        <dbReference type="ARBA" id="ARBA00022989"/>
    </source>
</evidence>
<gene>
    <name evidence="15" type="ORF">B5766_12835</name>
</gene>
<comment type="similarity">
    <text evidence="11">Belongs to the ABC transporter superfamily. Macrolide exporter (TC 3.A.1.122) family.</text>
</comment>
<dbReference type="PROSITE" id="PS50893">
    <property type="entry name" value="ABC_TRANSPORTER_2"/>
    <property type="match status" value="1"/>
</dbReference>
<evidence type="ECO:0000313" key="16">
    <source>
        <dbReference type="Proteomes" id="UP000219994"/>
    </source>
</evidence>
<proteinExistence type="inferred from homology"/>
<dbReference type="InterPro" id="IPR015854">
    <property type="entry name" value="ABC_transpr_LolD-like"/>
</dbReference>
<dbReference type="GO" id="GO:0005886">
    <property type="term" value="C:plasma membrane"/>
    <property type="evidence" value="ECO:0007669"/>
    <property type="project" value="UniProtKB-SubCell"/>
</dbReference>
<dbReference type="Pfam" id="PF00005">
    <property type="entry name" value="ABC_tran"/>
    <property type="match status" value="1"/>
</dbReference>
<dbReference type="InterPro" id="IPR025857">
    <property type="entry name" value="MacB_PCD"/>
</dbReference>
<dbReference type="Gene3D" id="3.40.50.300">
    <property type="entry name" value="P-loop containing nucleotide triphosphate hydrolases"/>
    <property type="match status" value="1"/>
</dbReference>
<reference evidence="16" key="1">
    <citation type="submission" date="2017-03" db="EMBL/GenBank/DDBJ databases">
        <authorList>
            <person name="Lund M.B."/>
        </authorList>
    </citation>
    <scope>NUCLEOTIDE SEQUENCE [LARGE SCALE GENOMIC DNA]</scope>
</reference>
<keyword evidence="5 13" id="KW-0812">Transmembrane</keyword>
<dbReference type="SUPFAM" id="SSF52540">
    <property type="entry name" value="P-loop containing nucleoside triphosphate hydrolases"/>
    <property type="match status" value="1"/>
</dbReference>
<keyword evidence="8 13" id="KW-1133">Transmembrane helix</keyword>
<keyword evidence="2" id="KW-0813">Transport</keyword>
<dbReference type="GO" id="GO:0016887">
    <property type="term" value="F:ATP hydrolysis activity"/>
    <property type="evidence" value="ECO:0007669"/>
    <property type="project" value="InterPro"/>
</dbReference>
<keyword evidence="3" id="KW-1003">Cell membrane</keyword>
<evidence type="ECO:0000256" key="3">
    <source>
        <dbReference type="ARBA" id="ARBA00022475"/>
    </source>
</evidence>
<dbReference type="GO" id="GO:0005524">
    <property type="term" value="F:ATP binding"/>
    <property type="evidence" value="ECO:0007669"/>
    <property type="project" value="UniProtKB-KW"/>
</dbReference>
<organism evidence="15 16">
    <name type="scientific">Candidatus Lumbricidiphila eiseniae</name>
    <dbReference type="NCBI Taxonomy" id="1969409"/>
    <lineage>
        <taxon>Bacteria</taxon>
        <taxon>Bacillati</taxon>
        <taxon>Actinomycetota</taxon>
        <taxon>Actinomycetes</taxon>
        <taxon>Micrococcales</taxon>
        <taxon>Microbacteriaceae</taxon>
        <taxon>Candidatus Lumbricidiphila</taxon>
    </lineage>
</organism>
<feature type="transmembrane region" description="Helical" evidence="13">
    <location>
        <begin position="580"/>
        <end position="604"/>
    </location>
</feature>
<dbReference type="EMBL" id="NAEP01000069">
    <property type="protein sequence ID" value="PDQ34114.1"/>
    <property type="molecule type" value="Genomic_DNA"/>
</dbReference>
<accession>A0A2A6FMK7</accession>
<comment type="similarity">
    <text evidence="10">Belongs to the ABC-4 integral membrane protein family.</text>
</comment>
<dbReference type="InterPro" id="IPR017911">
    <property type="entry name" value="MacB-like_ATP-bd"/>
</dbReference>
<feature type="compositionally biased region" description="Low complexity" evidence="12">
    <location>
        <begin position="246"/>
        <end position="256"/>
    </location>
</feature>
<evidence type="ECO:0000313" key="15">
    <source>
        <dbReference type="EMBL" id="PDQ34114.1"/>
    </source>
</evidence>
<feature type="region of interest" description="Disordered" evidence="12">
    <location>
        <begin position="224"/>
        <end position="258"/>
    </location>
</feature>
<name>A0A2A6FMK7_9MICO</name>
<evidence type="ECO:0000256" key="4">
    <source>
        <dbReference type="ARBA" id="ARBA00022519"/>
    </source>
</evidence>
<comment type="subcellular location">
    <subcellularLocation>
        <location evidence="1">Cell inner membrane</location>
        <topology evidence="1">Multi-pass membrane protein</topology>
    </subcellularLocation>
</comment>
<feature type="transmembrane region" description="Helical" evidence="13">
    <location>
        <begin position="288"/>
        <end position="307"/>
    </location>
</feature>